<feature type="region of interest" description="Disordered" evidence="1">
    <location>
        <begin position="1"/>
        <end position="25"/>
    </location>
</feature>
<evidence type="ECO:0000313" key="3">
    <source>
        <dbReference type="Proteomes" id="UP000186228"/>
    </source>
</evidence>
<dbReference type="AlphaFoldDB" id="A0A1C3WLS0"/>
<dbReference type="Proteomes" id="UP000186228">
    <property type="component" value="Unassembled WGS sequence"/>
</dbReference>
<evidence type="ECO:0000256" key="1">
    <source>
        <dbReference type="SAM" id="MobiDB-lite"/>
    </source>
</evidence>
<accession>A0A1C3WLS0</accession>
<reference evidence="3" key="1">
    <citation type="submission" date="2016-08" db="EMBL/GenBank/DDBJ databases">
        <authorList>
            <person name="Varghese N."/>
            <person name="Submissions Spin"/>
        </authorList>
    </citation>
    <scope>NUCLEOTIDE SEQUENCE [LARGE SCALE GENOMIC DNA]</scope>
    <source>
        <strain evidence="3">CCBAU 57015</strain>
    </source>
</reference>
<dbReference type="STRING" id="52131.GA0061100_12912"/>
<dbReference type="EMBL" id="FMAC01000029">
    <property type="protein sequence ID" value="SCB40987.1"/>
    <property type="molecule type" value="Genomic_DNA"/>
</dbReference>
<organism evidence="2 3">
    <name type="scientific">Rhizobium hainanense</name>
    <dbReference type="NCBI Taxonomy" id="52131"/>
    <lineage>
        <taxon>Bacteria</taxon>
        <taxon>Pseudomonadati</taxon>
        <taxon>Pseudomonadota</taxon>
        <taxon>Alphaproteobacteria</taxon>
        <taxon>Hyphomicrobiales</taxon>
        <taxon>Rhizobiaceae</taxon>
        <taxon>Rhizobium/Agrobacterium group</taxon>
        <taxon>Rhizobium</taxon>
    </lineage>
</organism>
<sequence length="82" mass="8887">MALEQGVPTGRYSPENPLPKGSSREEVYNGMLPQLKPLTNKLPLVGQKQNAATPDVAITLQSWKPSLTTLTRTPAADGKKRC</sequence>
<keyword evidence="3" id="KW-1185">Reference proteome</keyword>
<name>A0A1C3WLS0_9HYPH</name>
<proteinExistence type="predicted"/>
<gene>
    <name evidence="2" type="ORF">GA0061100_12912</name>
</gene>
<protein>
    <submittedName>
        <fullName evidence="2">Uncharacterized protein</fullName>
    </submittedName>
</protein>
<evidence type="ECO:0000313" key="2">
    <source>
        <dbReference type="EMBL" id="SCB40987.1"/>
    </source>
</evidence>